<dbReference type="GO" id="GO:0005886">
    <property type="term" value="C:plasma membrane"/>
    <property type="evidence" value="ECO:0007669"/>
    <property type="project" value="TreeGrafter"/>
</dbReference>
<organism evidence="4 5">
    <name type="scientific">Acacia crassicarpa</name>
    <name type="common">northern wattle</name>
    <dbReference type="NCBI Taxonomy" id="499986"/>
    <lineage>
        <taxon>Eukaryota</taxon>
        <taxon>Viridiplantae</taxon>
        <taxon>Streptophyta</taxon>
        <taxon>Embryophyta</taxon>
        <taxon>Tracheophyta</taxon>
        <taxon>Spermatophyta</taxon>
        <taxon>Magnoliopsida</taxon>
        <taxon>eudicotyledons</taxon>
        <taxon>Gunneridae</taxon>
        <taxon>Pentapetalae</taxon>
        <taxon>rosids</taxon>
        <taxon>fabids</taxon>
        <taxon>Fabales</taxon>
        <taxon>Fabaceae</taxon>
        <taxon>Caesalpinioideae</taxon>
        <taxon>mimosoid clade</taxon>
        <taxon>Acacieae</taxon>
        <taxon>Acacia</taxon>
    </lineage>
</organism>
<evidence type="ECO:0000256" key="1">
    <source>
        <dbReference type="ARBA" id="ARBA00004370"/>
    </source>
</evidence>
<protein>
    <recommendedName>
        <fullName evidence="6">Late embryogenesis abundant protein LEA-2 subgroup domain-containing protein</fullName>
    </recommendedName>
</protein>
<reference evidence="4" key="1">
    <citation type="submission" date="2023-10" db="EMBL/GenBank/DDBJ databases">
        <title>Chromosome-level genome of the transformable northern wattle, Acacia crassicarpa.</title>
        <authorList>
            <person name="Massaro I."/>
            <person name="Sinha N.R."/>
            <person name="Poethig S."/>
            <person name="Leichty A.R."/>
        </authorList>
    </citation>
    <scope>NUCLEOTIDE SEQUENCE</scope>
    <source>
        <strain evidence="4">Acra3RX</strain>
        <tissue evidence="4">Leaf</tissue>
    </source>
</reference>
<evidence type="ECO:0000256" key="3">
    <source>
        <dbReference type="SAM" id="Phobius"/>
    </source>
</evidence>
<evidence type="ECO:0008006" key="6">
    <source>
        <dbReference type="Google" id="ProtNLM"/>
    </source>
</evidence>
<keyword evidence="3" id="KW-1133">Transmembrane helix</keyword>
<evidence type="ECO:0000313" key="4">
    <source>
        <dbReference type="EMBL" id="KAK4264899.1"/>
    </source>
</evidence>
<dbReference type="PANTHER" id="PTHR31234">
    <property type="entry name" value="LATE EMBRYOGENESIS ABUNDANT (LEA) HYDROXYPROLINE-RICH GLYCOPROTEIN FAMILY"/>
    <property type="match status" value="1"/>
</dbReference>
<name>A0AAE1JB63_9FABA</name>
<proteinExistence type="predicted"/>
<accession>A0AAE1JB63</accession>
<dbReference type="EMBL" id="JAWXYG010000008">
    <property type="protein sequence ID" value="KAK4264899.1"/>
    <property type="molecule type" value="Genomic_DNA"/>
</dbReference>
<sequence>MEGRLQPPAAIDEQNAVTPLPLPPGRERHTYIVQVPKDQVYRVPPPENALFVEQRRNPIKRKNNTTCYCSSWFLISLLAILIVTALTITSLYFIFRPKHPGFSVTKFEVKKPPTTTTNKKNAHWVPHYLVSMRAKNPNGRTGLSYAKDGDVSMYCNSIVVATGKFPGLDQDPNASSALKIELSGSKDRPLNAAMKRSMNSTSKSQVAISFELEMKLEVKGKIGGLKIYGMNPTVNCKIKLSSMRDNARVLSQQCK</sequence>
<dbReference type="AlphaFoldDB" id="A0AAE1JB63"/>
<keyword evidence="5" id="KW-1185">Reference proteome</keyword>
<dbReference type="Proteomes" id="UP001293593">
    <property type="component" value="Unassembled WGS sequence"/>
</dbReference>
<feature type="transmembrane region" description="Helical" evidence="3">
    <location>
        <begin position="72"/>
        <end position="95"/>
    </location>
</feature>
<comment type="subcellular location">
    <subcellularLocation>
        <location evidence="1">Membrane</location>
    </subcellularLocation>
</comment>
<keyword evidence="3" id="KW-0812">Transmembrane</keyword>
<dbReference type="PANTHER" id="PTHR31234:SF68">
    <property type="entry name" value="EXPRESSED PROTEIN"/>
    <property type="match status" value="1"/>
</dbReference>
<keyword evidence="2 3" id="KW-0472">Membrane</keyword>
<dbReference type="InterPro" id="IPR044839">
    <property type="entry name" value="NDR1-like"/>
</dbReference>
<dbReference type="GO" id="GO:0098542">
    <property type="term" value="P:defense response to other organism"/>
    <property type="evidence" value="ECO:0007669"/>
    <property type="project" value="InterPro"/>
</dbReference>
<gene>
    <name evidence="4" type="ORF">QN277_026018</name>
</gene>
<comment type="caution">
    <text evidence="4">The sequence shown here is derived from an EMBL/GenBank/DDBJ whole genome shotgun (WGS) entry which is preliminary data.</text>
</comment>
<evidence type="ECO:0000313" key="5">
    <source>
        <dbReference type="Proteomes" id="UP001293593"/>
    </source>
</evidence>
<evidence type="ECO:0000256" key="2">
    <source>
        <dbReference type="ARBA" id="ARBA00023136"/>
    </source>
</evidence>